<gene>
    <name evidence="1" type="ORF">lpari_01882</name>
</gene>
<name>A0A1E5JRF6_9GAMM</name>
<proteinExistence type="predicted"/>
<dbReference type="Proteomes" id="UP000095229">
    <property type="component" value="Unassembled WGS sequence"/>
</dbReference>
<comment type="caution">
    <text evidence="1">The sequence shown here is derived from an EMBL/GenBank/DDBJ whole genome shotgun (WGS) entry which is preliminary data.</text>
</comment>
<sequence>MKLYGGKTSMNLTPEIDSVSAQSNYKVKACSLLSNRCFR</sequence>
<keyword evidence="2" id="KW-1185">Reference proteome</keyword>
<protein>
    <submittedName>
        <fullName evidence="1">Uncharacterized protein</fullName>
    </submittedName>
</protein>
<evidence type="ECO:0000313" key="1">
    <source>
        <dbReference type="EMBL" id="OEH47107.1"/>
    </source>
</evidence>
<dbReference type="EMBL" id="LSOG01000057">
    <property type="protein sequence ID" value="OEH47107.1"/>
    <property type="molecule type" value="Genomic_DNA"/>
</dbReference>
<accession>A0A1E5JRF6</accession>
<organism evidence="1 2">
    <name type="scientific">Legionella parisiensis</name>
    <dbReference type="NCBI Taxonomy" id="45071"/>
    <lineage>
        <taxon>Bacteria</taxon>
        <taxon>Pseudomonadati</taxon>
        <taxon>Pseudomonadota</taxon>
        <taxon>Gammaproteobacteria</taxon>
        <taxon>Legionellales</taxon>
        <taxon>Legionellaceae</taxon>
        <taxon>Legionella</taxon>
    </lineage>
</organism>
<reference evidence="1 2" key="1">
    <citation type="submission" date="2016-02" db="EMBL/GenBank/DDBJ databases">
        <title>Secondary metabolites in Legionella.</title>
        <authorList>
            <person name="Tobias N.J."/>
            <person name="Bode H.B."/>
        </authorList>
    </citation>
    <scope>NUCLEOTIDE SEQUENCE [LARGE SCALE GENOMIC DNA]</scope>
    <source>
        <strain evidence="1 2">DSM 19216</strain>
    </source>
</reference>
<evidence type="ECO:0000313" key="2">
    <source>
        <dbReference type="Proteomes" id="UP000095229"/>
    </source>
</evidence>
<dbReference type="AlphaFoldDB" id="A0A1E5JRF6"/>